<evidence type="ECO:0000313" key="2">
    <source>
        <dbReference type="EMBL" id="MCS0631094.1"/>
    </source>
</evidence>
<keyword evidence="3" id="KW-1185">Reference proteome</keyword>
<evidence type="ECO:0000256" key="1">
    <source>
        <dbReference type="SAM" id="SignalP"/>
    </source>
</evidence>
<feature type="chain" id="PRO_5045327034" evidence="1">
    <location>
        <begin position="26"/>
        <end position="101"/>
    </location>
</feature>
<gene>
    <name evidence="2" type="ORF">NX786_17305</name>
</gene>
<dbReference type="Proteomes" id="UP001165263">
    <property type="component" value="Unassembled WGS sequence"/>
</dbReference>
<comment type="caution">
    <text evidence="2">The sequence shown here is derived from an EMBL/GenBank/DDBJ whole genome shotgun (WGS) entry which is preliminary data.</text>
</comment>
<proteinExistence type="predicted"/>
<name>A0ABT2C146_9BURK</name>
<feature type="signal peptide" evidence="1">
    <location>
        <begin position="1"/>
        <end position="25"/>
    </location>
</feature>
<organism evidence="2 3">
    <name type="scientific">Telluria mixta</name>
    <dbReference type="NCBI Taxonomy" id="34071"/>
    <lineage>
        <taxon>Bacteria</taxon>
        <taxon>Pseudomonadati</taxon>
        <taxon>Pseudomonadota</taxon>
        <taxon>Betaproteobacteria</taxon>
        <taxon>Burkholderiales</taxon>
        <taxon>Oxalobacteraceae</taxon>
        <taxon>Telluria group</taxon>
        <taxon>Telluria</taxon>
    </lineage>
</organism>
<protein>
    <submittedName>
        <fullName evidence="2">Uncharacterized protein</fullName>
    </submittedName>
</protein>
<sequence length="101" mass="10833">MKISPGMSFKLLALAGAMMVSTAFAASYEVCNGACTRYAQDAYASAKSYYTTQQTNYCNGLADPNARSACLASVPGYAEQQAQGVYSYVYNECMRSCRASP</sequence>
<dbReference type="EMBL" id="JANUHC010000006">
    <property type="protein sequence ID" value="MCS0631094.1"/>
    <property type="molecule type" value="Genomic_DNA"/>
</dbReference>
<keyword evidence="1" id="KW-0732">Signal</keyword>
<reference evidence="2" key="1">
    <citation type="submission" date="2022-08" db="EMBL/GenBank/DDBJ databases">
        <title>Reclassification of Massilia species as members of the genera Telluria, Duganella, Pseudoduganella, Mokoshia gen. nov. and Zemynaea gen. nov. using orthogonal and non-orthogonal genome-based approaches.</title>
        <authorList>
            <person name="Bowman J.P."/>
        </authorList>
    </citation>
    <scope>NUCLEOTIDE SEQUENCE</scope>
    <source>
        <strain evidence="2">LMG 11547</strain>
    </source>
</reference>
<dbReference type="RefSeq" id="WP_259450180.1">
    <property type="nucleotide sequence ID" value="NZ_CP119520.1"/>
</dbReference>
<accession>A0ABT2C146</accession>
<evidence type="ECO:0000313" key="3">
    <source>
        <dbReference type="Proteomes" id="UP001165263"/>
    </source>
</evidence>